<dbReference type="Proteomes" id="UP001430172">
    <property type="component" value="Unassembled WGS sequence"/>
</dbReference>
<dbReference type="RefSeq" id="WP_204131985.1">
    <property type="nucleotide sequence ID" value="NZ_JAFDVD010000015.1"/>
</dbReference>
<dbReference type="PANTHER" id="PTHR33202:SF7">
    <property type="entry name" value="FERRIC UPTAKE REGULATION PROTEIN"/>
    <property type="match status" value="1"/>
</dbReference>
<evidence type="ECO:0000256" key="6">
    <source>
        <dbReference type="ARBA" id="ARBA00023163"/>
    </source>
</evidence>
<dbReference type="InterPro" id="IPR036388">
    <property type="entry name" value="WH-like_DNA-bd_sf"/>
</dbReference>
<evidence type="ECO:0000256" key="5">
    <source>
        <dbReference type="ARBA" id="ARBA00023125"/>
    </source>
</evidence>
<dbReference type="Gene3D" id="1.10.10.10">
    <property type="entry name" value="Winged helix-like DNA-binding domain superfamily/Winged helix DNA-binding domain"/>
    <property type="match status" value="1"/>
</dbReference>
<name>A0ABS2CNR6_9MICO</name>
<keyword evidence="5" id="KW-0238">DNA-binding</keyword>
<proteinExistence type="inferred from homology"/>
<dbReference type="InterPro" id="IPR036390">
    <property type="entry name" value="WH_DNA-bd_sf"/>
</dbReference>
<accession>A0ABS2CNR6</accession>
<dbReference type="InterPro" id="IPR043135">
    <property type="entry name" value="Fur_C"/>
</dbReference>
<keyword evidence="2" id="KW-0678">Repressor</keyword>
<comment type="caution">
    <text evidence="7">The sequence shown here is derived from an EMBL/GenBank/DDBJ whole genome shotgun (WGS) entry which is preliminary data.</text>
</comment>
<evidence type="ECO:0000313" key="8">
    <source>
        <dbReference type="Proteomes" id="UP001430172"/>
    </source>
</evidence>
<keyword evidence="4" id="KW-0805">Transcription regulation</keyword>
<organism evidence="7 8">
    <name type="scientific">Phycicoccus sonneratiae</name>
    <dbReference type="NCBI Taxonomy" id="2807628"/>
    <lineage>
        <taxon>Bacteria</taxon>
        <taxon>Bacillati</taxon>
        <taxon>Actinomycetota</taxon>
        <taxon>Actinomycetes</taxon>
        <taxon>Micrococcales</taxon>
        <taxon>Intrasporangiaceae</taxon>
        <taxon>Phycicoccus</taxon>
    </lineage>
</organism>
<sequence length="139" mass="14852">MSDLGARLRAHGKRLTTQRERVLAAVGRLGHATPDEVADSVAGDGGGSLPVSTVYRSLDALQELGLVGHTHVDHRAPSYHLAEHATHVHVVCRGCGWVGEVPLEAADELVARIDDRLGFAADVSHAAIHGLCRTCREDR</sequence>
<evidence type="ECO:0000313" key="7">
    <source>
        <dbReference type="EMBL" id="MBM6401522.1"/>
    </source>
</evidence>
<dbReference type="Gene3D" id="3.30.1490.190">
    <property type="match status" value="1"/>
</dbReference>
<dbReference type="SUPFAM" id="SSF46785">
    <property type="entry name" value="Winged helix' DNA-binding domain"/>
    <property type="match status" value="1"/>
</dbReference>
<comment type="similarity">
    <text evidence="1">Belongs to the Fur family.</text>
</comment>
<gene>
    <name evidence="7" type="ORF">JQN70_14070</name>
</gene>
<keyword evidence="6" id="KW-0804">Transcription</keyword>
<reference evidence="7" key="1">
    <citation type="submission" date="2021-02" db="EMBL/GenBank/DDBJ databases">
        <title>Phycicoccus sp. MQZ13P-5T, whole genome shotgun sequence.</title>
        <authorList>
            <person name="Tuo L."/>
        </authorList>
    </citation>
    <scope>NUCLEOTIDE SEQUENCE</scope>
    <source>
        <strain evidence="7">MQZ13P-5</strain>
    </source>
</reference>
<keyword evidence="3" id="KW-0862">Zinc</keyword>
<evidence type="ECO:0000256" key="1">
    <source>
        <dbReference type="ARBA" id="ARBA00007957"/>
    </source>
</evidence>
<dbReference type="PANTHER" id="PTHR33202">
    <property type="entry name" value="ZINC UPTAKE REGULATION PROTEIN"/>
    <property type="match status" value="1"/>
</dbReference>
<evidence type="ECO:0000256" key="4">
    <source>
        <dbReference type="ARBA" id="ARBA00023015"/>
    </source>
</evidence>
<evidence type="ECO:0000256" key="3">
    <source>
        <dbReference type="ARBA" id="ARBA00022833"/>
    </source>
</evidence>
<evidence type="ECO:0000256" key="2">
    <source>
        <dbReference type="ARBA" id="ARBA00022491"/>
    </source>
</evidence>
<dbReference type="EMBL" id="JAFDVD010000015">
    <property type="protein sequence ID" value="MBM6401522.1"/>
    <property type="molecule type" value="Genomic_DNA"/>
</dbReference>
<protein>
    <submittedName>
        <fullName evidence="7">Transcriptional repressor</fullName>
    </submittedName>
</protein>
<keyword evidence="8" id="KW-1185">Reference proteome</keyword>
<dbReference type="InterPro" id="IPR002481">
    <property type="entry name" value="FUR"/>
</dbReference>
<dbReference type="Pfam" id="PF01475">
    <property type="entry name" value="FUR"/>
    <property type="match status" value="1"/>
</dbReference>